<dbReference type="RefSeq" id="WP_049741543.1">
    <property type="nucleotide sequence ID" value="NZ_BJON01000020.1"/>
</dbReference>
<comment type="caution">
    <text evidence="2">The sequence shown here is derived from an EMBL/GenBank/DDBJ whole genome shotgun (WGS) entry which is preliminary data.</text>
</comment>
<evidence type="ECO:0000313" key="3">
    <source>
        <dbReference type="Proteomes" id="UP000036834"/>
    </source>
</evidence>
<dbReference type="EMBL" id="BJON01000020">
    <property type="protein sequence ID" value="GED71218.1"/>
    <property type="molecule type" value="Genomic_DNA"/>
</dbReference>
<protein>
    <submittedName>
        <fullName evidence="2">Uncharacterized protein</fullName>
    </submittedName>
</protein>
<dbReference type="STRING" id="54915.ADS79_27015"/>
<evidence type="ECO:0000313" key="4">
    <source>
        <dbReference type="Proteomes" id="UP000319578"/>
    </source>
</evidence>
<keyword evidence="4" id="KW-1185">Reference proteome</keyword>
<evidence type="ECO:0000313" key="2">
    <source>
        <dbReference type="EMBL" id="KNB69519.1"/>
    </source>
</evidence>
<dbReference type="Proteomes" id="UP000319578">
    <property type="component" value="Unassembled WGS sequence"/>
</dbReference>
<dbReference type="AlphaFoldDB" id="A0A0K9YLE9"/>
<dbReference type="EMBL" id="LGIQ01000011">
    <property type="protein sequence ID" value="KNB69519.1"/>
    <property type="molecule type" value="Genomic_DNA"/>
</dbReference>
<dbReference type="PATRIC" id="fig|54915.3.peg.4583"/>
<name>A0A0K9YLE9_9BACL</name>
<proteinExistence type="predicted"/>
<evidence type="ECO:0000313" key="1">
    <source>
        <dbReference type="EMBL" id="GED71218.1"/>
    </source>
</evidence>
<organism evidence="2 3">
    <name type="scientific">Brevibacillus reuszeri</name>
    <dbReference type="NCBI Taxonomy" id="54915"/>
    <lineage>
        <taxon>Bacteria</taxon>
        <taxon>Bacillati</taxon>
        <taxon>Bacillota</taxon>
        <taxon>Bacilli</taxon>
        <taxon>Bacillales</taxon>
        <taxon>Paenibacillaceae</taxon>
        <taxon>Brevibacillus</taxon>
    </lineage>
</organism>
<gene>
    <name evidence="2" type="ORF">ADS79_27015</name>
    <name evidence="1" type="ORF">BRE01_49200</name>
</gene>
<sequence>MKPSHIRIQELKKEIENLSAMKIEALAEHKEADDLQLHYRNKRDAADVRVNEFQDEIEYRLVEITELEEGMKIERATA</sequence>
<accession>A0A0K9YLE9</accession>
<reference evidence="2" key="2">
    <citation type="submission" date="2015-07" db="EMBL/GenBank/DDBJ databases">
        <title>MeaNS - Measles Nucleotide Surveillance Program.</title>
        <authorList>
            <person name="Tran T."/>
            <person name="Druce J."/>
        </authorList>
    </citation>
    <scope>NUCLEOTIDE SEQUENCE</scope>
    <source>
        <strain evidence="2">DSM 9887</strain>
    </source>
</reference>
<reference evidence="1 4" key="3">
    <citation type="submission" date="2019-06" db="EMBL/GenBank/DDBJ databases">
        <title>Whole genome shotgun sequence of Brevibacillus reuszeri NBRC 15719.</title>
        <authorList>
            <person name="Hosoyama A."/>
            <person name="Uohara A."/>
            <person name="Ohji S."/>
            <person name="Ichikawa N."/>
        </authorList>
    </citation>
    <scope>NUCLEOTIDE SEQUENCE [LARGE SCALE GENOMIC DNA]</scope>
    <source>
        <strain evidence="1 4">NBRC 15719</strain>
    </source>
</reference>
<dbReference type="Proteomes" id="UP000036834">
    <property type="component" value="Unassembled WGS sequence"/>
</dbReference>
<reference evidence="3" key="1">
    <citation type="submission" date="2015-07" db="EMBL/GenBank/DDBJ databases">
        <title>Genome sequencing project for genomic taxonomy and phylogenomics of Bacillus-like bacteria.</title>
        <authorList>
            <person name="Liu B."/>
            <person name="Wang J."/>
            <person name="Zhu Y."/>
            <person name="Liu G."/>
            <person name="Chen Q."/>
            <person name="Chen Z."/>
            <person name="Lan J."/>
            <person name="Che J."/>
            <person name="Ge C."/>
            <person name="Shi H."/>
            <person name="Pan Z."/>
            <person name="Liu X."/>
        </authorList>
    </citation>
    <scope>NUCLEOTIDE SEQUENCE [LARGE SCALE GENOMIC DNA]</scope>
    <source>
        <strain evidence="3">DSM 9887</strain>
    </source>
</reference>